<dbReference type="EMBL" id="KZ857395">
    <property type="protein sequence ID" value="RDX51380.1"/>
    <property type="molecule type" value="Genomic_DNA"/>
</dbReference>
<accession>A0A371DFR2</accession>
<sequence>MAAQDDASDPRTTKDPNHVEETDTEPQISTPPDELNGSDGKNSRKREREVSLEPGTPQAATQEPDPERKDRRTPAKKNRISDPALETTQEETEDDTPTSGSPPHETKVRQISQGVEDITWKQIKKDDPAEHAVDHAMEEVPEGQLEQVASEATKPTADDAKEASQQDTTLPPLLQGENPPILDDTAGDFEDSGAAAGAEHPADSHIPGAPQPPAPAIPPAPTSVSTSPSDTQVSSIPLPRHHRRDSDSSDQEKGLKRKLGDRTVSESLVSGETLPGRNGVTTAGATKRPRDDPEADPNTREKKRPTPPPEEDEKKADTMEAETTQAETTVHSTPNLGGFMAYASTSSPFASVPGPRLFGGKQPSTSPWTTAGANSSPNSFGASGSKSPFASSSKSPSPFAAAVAAKEASPSAAAPPTHSQKRTGFEAFASTTSPFASAAKRPKSPPPSANALGRSGSPSRHGTPARATSAFSAYAAGGAQSFSAPTPKRPAGSAFGEGSSSVFGSQASAPDSGKEDSGSEKDSGVSFGDRLRAQKDKEDSQEASDEEQRLNLTEQEVVTGEEEEDTVYQVRGKLFVLSTQNQWKERGTGMLRLNVRRADGTGARIVMRKEAVYTVLLNATLFKGMRCFLAQDPRYLRFSVFEGGVLTHYNLRVSNAKIADELLEEINAHIPTE</sequence>
<dbReference type="InterPro" id="IPR000156">
    <property type="entry name" value="Ran_bind_dom"/>
</dbReference>
<feature type="domain" description="RanBD1" evidence="4">
    <location>
        <begin position="545"/>
        <end position="626"/>
    </location>
</feature>
<feature type="compositionally biased region" description="Low complexity" evidence="3">
    <location>
        <begin position="465"/>
        <end position="484"/>
    </location>
</feature>
<feature type="region of interest" description="Disordered" evidence="3">
    <location>
        <begin position="1"/>
        <end position="563"/>
    </location>
</feature>
<feature type="compositionally biased region" description="Low complexity" evidence="3">
    <location>
        <begin position="427"/>
        <end position="439"/>
    </location>
</feature>
<gene>
    <name evidence="5" type="ORF">OH76DRAFT_1401706</name>
</gene>
<protein>
    <recommendedName>
        <fullName evidence="4">RanBD1 domain-containing protein</fullName>
    </recommendedName>
</protein>
<comment type="subcellular location">
    <subcellularLocation>
        <location evidence="1">Nucleus</location>
    </subcellularLocation>
</comment>
<dbReference type="CDD" id="cd13170">
    <property type="entry name" value="RanBD_NUP50"/>
    <property type="match status" value="1"/>
</dbReference>
<keyword evidence="2" id="KW-0539">Nucleus</keyword>
<feature type="compositionally biased region" description="Low complexity" evidence="3">
    <location>
        <begin position="379"/>
        <end position="416"/>
    </location>
</feature>
<dbReference type="SUPFAM" id="SSF50729">
    <property type="entry name" value="PH domain-like"/>
    <property type="match status" value="1"/>
</dbReference>
<feature type="compositionally biased region" description="Basic and acidic residues" evidence="3">
    <location>
        <begin position="288"/>
        <end position="300"/>
    </location>
</feature>
<evidence type="ECO:0000313" key="6">
    <source>
        <dbReference type="Proteomes" id="UP000256964"/>
    </source>
</evidence>
<feature type="compositionally biased region" description="Polar residues" evidence="3">
    <location>
        <begin position="362"/>
        <end position="378"/>
    </location>
</feature>
<feature type="compositionally biased region" description="Polar residues" evidence="3">
    <location>
        <begin position="498"/>
        <end position="509"/>
    </location>
</feature>
<feature type="compositionally biased region" description="Pro residues" evidence="3">
    <location>
        <begin position="209"/>
        <end position="221"/>
    </location>
</feature>
<dbReference type="Pfam" id="PF00638">
    <property type="entry name" value="Ran_BP1"/>
    <property type="match status" value="1"/>
</dbReference>
<dbReference type="OrthoDB" id="185618at2759"/>
<dbReference type="PROSITE" id="PS50196">
    <property type="entry name" value="RANBD1"/>
    <property type="match status" value="1"/>
</dbReference>
<proteinExistence type="predicted"/>
<dbReference type="InterPro" id="IPR045255">
    <property type="entry name" value="RanBP1-like"/>
</dbReference>
<evidence type="ECO:0000256" key="2">
    <source>
        <dbReference type="ARBA" id="ARBA00023242"/>
    </source>
</evidence>
<feature type="compositionally biased region" description="Basic and acidic residues" evidence="3">
    <location>
        <begin position="512"/>
        <end position="540"/>
    </location>
</feature>
<organism evidence="5 6">
    <name type="scientific">Lentinus brumalis</name>
    <dbReference type="NCBI Taxonomy" id="2498619"/>
    <lineage>
        <taxon>Eukaryota</taxon>
        <taxon>Fungi</taxon>
        <taxon>Dikarya</taxon>
        <taxon>Basidiomycota</taxon>
        <taxon>Agaricomycotina</taxon>
        <taxon>Agaricomycetes</taxon>
        <taxon>Polyporales</taxon>
        <taxon>Polyporaceae</taxon>
        <taxon>Lentinus</taxon>
    </lineage>
</organism>
<name>A0A371DFR2_9APHY</name>
<evidence type="ECO:0000256" key="1">
    <source>
        <dbReference type="ARBA" id="ARBA00004123"/>
    </source>
</evidence>
<evidence type="ECO:0000256" key="3">
    <source>
        <dbReference type="SAM" id="MobiDB-lite"/>
    </source>
</evidence>
<dbReference type="STRING" id="139420.A0A371DFR2"/>
<feature type="compositionally biased region" description="Low complexity" evidence="3">
    <location>
        <begin position="222"/>
        <end position="236"/>
    </location>
</feature>
<dbReference type="Gene3D" id="2.30.29.30">
    <property type="entry name" value="Pleckstrin-homology domain (PH domain)/Phosphotyrosine-binding domain (PTB)"/>
    <property type="match status" value="1"/>
</dbReference>
<evidence type="ECO:0000259" key="4">
    <source>
        <dbReference type="PROSITE" id="PS50196"/>
    </source>
</evidence>
<dbReference type="Proteomes" id="UP000256964">
    <property type="component" value="Unassembled WGS sequence"/>
</dbReference>
<dbReference type="PANTHER" id="PTHR23138">
    <property type="entry name" value="RAN BINDING PROTEIN"/>
    <property type="match status" value="1"/>
</dbReference>
<reference evidence="5 6" key="1">
    <citation type="journal article" date="2018" name="Biotechnol. Biofuels">
        <title>Integrative visual omics of the white-rot fungus Polyporus brumalis exposes the biotechnological potential of its oxidative enzymes for delignifying raw plant biomass.</title>
        <authorList>
            <person name="Miyauchi S."/>
            <person name="Rancon A."/>
            <person name="Drula E."/>
            <person name="Hage H."/>
            <person name="Chaduli D."/>
            <person name="Favel A."/>
            <person name="Grisel S."/>
            <person name="Henrissat B."/>
            <person name="Herpoel-Gimbert I."/>
            <person name="Ruiz-Duenas F.J."/>
            <person name="Chevret D."/>
            <person name="Hainaut M."/>
            <person name="Lin J."/>
            <person name="Wang M."/>
            <person name="Pangilinan J."/>
            <person name="Lipzen A."/>
            <person name="Lesage-Meessen L."/>
            <person name="Navarro D."/>
            <person name="Riley R."/>
            <person name="Grigoriev I.V."/>
            <person name="Zhou S."/>
            <person name="Raouche S."/>
            <person name="Rosso M.N."/>
        </authorList>
    </citation>
    <scope>NUCLEOTIDE SEQUENCE [LARGE SCALE GENOMIC DNA]</scope>
    <source>
        <strain evidence="5 6">BRFM 1820</strain>
    </source>
</reference>
<dbReference type="InterPro" id="IPR011993">
    <property type="entry name" value="PH-like_dom_sf"/>
</dbReference>
<dbReference type="GO" id="GO:0005634">
    <property type="term" value="C:nucleus"/>
    <property type="evidence" value="ECO:0007669"/>
    <property type="project" value="UniProtKB-SubCell"/>
</dbReference>
<keyword evidence="6" id="KW-1185">Reference proteome</keyword>
<dbReference type="PANTHER" id="PTHR23138:SF142">
    <property type="entry name" value="RAN-BINDING PROTEIN 3B-RELATED"/>
    <property type="match status" value="1"/>
</dbReference>
<feature type="compositionally biased region" description="Basic and acidic residues" evidence="3">
    <location>
        <begin position="244"/>
        <end position="264"/>
    </location>
</feature>
<feature type="compositionally biased region" description="Basic and acidic residues" evidence="3">
    <location>
        <begin position="123"/>
        <end position="138"/>
    </location>
</feature>
<evidence type="ECO:0000313" key="5">
    <source>
        <dbReference type="EMBL" id="RDX51380.1"/>
    </source>
</evidence>
<dbReference type="AlphaFoldDB" id="A0A371DFR2"/>
<feature type="compositionally biased region" description="Basic and acidic residues" evidence="3">
    <location>
        <begin position="8"/>
        <end position="21"/>
    </location>
</feature>
<dbReference type="SMART" id="SM00160">
    <property type="entry name" value="RanBD"/>
    <property type="match status" value="1"/>
</dbReference>